<name>N9NZN9_9GAMM</name>
<feature type="transmembrane region" description="Helical" evidence="1">
    <location>
        <begin position="164"/>
        <end position="191"/>
    </location>
</feature>
<proteinExistence type="predicted"/>
<feature type="transmembrane region" description="Helical" evidence="1">
    <location>
        <begin position="198"/>
        <end position="219"/>
    </location>
</feature>
<keyword evidence="1" id="KW-1133">Transmembrane helix</keyword>
<keyword evidence="1" id="KW-0812">Transmembrane</keyword>
<accession>N9NZN9</accession>
<dbReference type="InterPro" id="IPR049458">
    <property type="entry name" value="EpsG-like"/>
</dbReference>
<dbReference type="PATRIC" id="fig|1217693.3.peg.637"/>
<feature type="transmembrane region" description="Helical" evidence="1">
    <location>
        <begin position="239"/>
        <end position="257"/>
    </location>
</feature>
<dbReference type="STRING" id="70346.F897_00660"/>
<feature type="transmembrane region" description="Helical" evidence="1">
    <location>
        <begin position="294"/>
        <end position="310"/>
    </location>
</feature>
<feature type="transmembrane region" description="Helical" evidence="1">
    <location>
        <begin position="28"/>
        <end position="45"/>
    </location>
</feature>
<gene>
    <name evidence="2" type="ORF">F897_00660</name>
</gene>
<evidence type="ECO:0000313" key="2">
    <source>
        <dbReference type="EMBL" id="ENX10976.1"/>
    </source>
</evidence>
<protein>
    <recommendedName>
        <fullName evidence="3">EpsG family protein</fullName>
    </recommendedName>
</protein>
<keyword evidence="1" id="KW-0472">Membrane</keyword>
<feature type="transmembrane region" description="Helical" evidence="1">
    <location>
        <begin position="322"/>
        <end position="347"/>
    </location>
</feature>
<feature type="transmembrane region" description="Helical" evidence="1">
    <location>
        <begin position="81"/>
        <end position="114"/>
    </location>
</feature>
<dbReference type="Proteomes" id="UP000013101">
    <property type="component" value="Unassembled WGS sequence"/>
</dbReference>
<dbReference type="HOGENOM" id="CLU_059692_2_0_6"/>
<organism evidence="2">
    <name type="scientific">Acinetobacter variabilis</name>
    <dbReference type="NCBI Taxonomy" id="70346"/>
    <lineage>
        <taxon>Bacteria</taxon>
        <taxon>Pseudomonadati</taxon>
        <taxon>Pseudomonadota</taxon>
        <taxon>Gammaproteobacteria</taxon>
        <taxon>Moraxellales</taxon>
        <taxon>Moraxellaceae</taxon>
        <taxon>Acinetobacter</taxon>
    </lineage>
</organism>
<dbReference type="EMBL" id="APRS01000005">
    <property type="protein sequence ID" value="ENX10976.1"/>
    <property type="molecule type" value="Genomic_DNA"/>
</dbReference>
<dbReference type="OrthoDB" id="6154241at2"/>
<feature type="transmembrane region" description="Helical" evidence="1">
    <location>
        <begin position="264"/>
        <end position="282"/>
    </location>
</feature>
<dbReference type="AlphaFoldDB" id="N9NZN9"/>
<reference evidence="2" key="1">
    <citation type="submission" date="2013-02" db="EMBL/GenBank/DDBJ databases">
        <title>The Genome Sequence of Acinetobacter sp. NIPH 2171.</title>
        <authorList>
            <consortium name="The Broad Institute Genome Sequencing Platform"/>
            <consortium name="The Broad Institute Genome Sequencing Center for Infectious Disease"/>
            <person name="Cerqueira G."/>
            <person name="Feldgarden M."/>
            <person name="Courvalin P."/>
            <person name="Perichon B."/>
            <person name="Grillot-Courvalin C."/>
            <person name="Clermont D."/>
            <person name="Rocha E."/>
            <person name="Yoon E.-J."/>
            <person name="Nemec A."/>
            <person name="Walker B."/>
            <person name="Young S.K."/>
            <person name="Zeng Q."/>
            <person name="Gargeya S."/>
            <person name="Fitzgerald M."/>
            <person name="Haas B."/>
            <person name="Abouelleil A."/>
            <person name="Alvarado L."/>
            <person name="Arachchi H.M."/>
            <person name="Berlin A.M."/>
            <person name="Chapman S.B."/>
            <person name="Dewar J."/>
            <person name="Goldberg J."/>
            <person name="Griggs A."/>
            <person name="Gujja S."/>
            <person name="Hansen M."/>
            <person name="Howarth C."/>
            <person name="Imamovic A."/>
            <person name="Larimer J."/>
            <person name="McCowan C."/>
            <person name="Murphy C."/>
            <person name="Neiman D."/>
            <person name="Pearson M."/>
            <person name="Priest M."/>
            <person name="Roberts A."/>
            <person name="Saif S."/>
            <person name="Shea T."/>
            <person name="Sisk P."/>
            <person name="Sykes S."/>
            <person name="Wortman J."/>
            <person name="Nusbaum C."/>
            <person name="Birren B."/>
        </authorList>
    </citation>
    <scope>NUCLEOTIDE SEQUENCE [LARGE SCALE GENOMIC DNA]</scope>
    <source>
        <strain evidence="2">NIPH 2171</strain>
    </source>
</reference>
<dbReference type="RefSeq" id="WP_005233228.1">
    <property type="nucleotide sequence ID" value="NZ_CP083658.1"/>
</dbReference>
<comment type="caution">
    <text evidence="2">The sequence shown here is derived from an EMBL/GenBank/DDBJ whole genome shotgun (WGS) entry which is preliminary data.</text>
</comment>
<sequence>MLPYMLIVFFSMIILLTNKLLSEKKINIVFFLILILSIFSAIRGINVGTDNFMYENIYQSFEVESFSDLKNSRFYSITEKGFIYICYIFNTIGLNYNFFLFFLNAFYLFLFDFFSKRTSINYELSWLVFIAFGYYTFIYNGLRQALAIMFCMLAFYFYKEKKVFLPSIIVLVASTIHTSCLVFLIVPFLIFSSTKTRILINILWTLFFAFGVSYIFNIAGGLNEKYEDYSDFKTENSGGGEVVFLLINFLFFLIYWIKNKGEEFTIYLNIFYLGFIVAFFSFLNGYSASGLMRLSKYFTWTLILMWPYIIHKFSKDSRVMAYLIFIVFSTIYFYISTIKYGGLYPYYLD</sequence>
<feature type="transmembrane region" description="Helical" evidence="1">
    <location>
        <begin position="126"/>
        <end position="158"/>
    </location>
</feature>
<feature type="transmembrane region" description="Helical" evidence="1">
    <location>
        <begin position="6"/>
        <end position="21"/>
    </location>
</feature>
<evidence type="ECO:0000256" key="1">
    <source>
        <dbReference type="SAM" id="Phobius"/>
    </source>
</evidence>
<evidence type="ECO:0008006" key="3">
    <source>
        <dbReference type="Google" id="ProtNLM"/>
    </source>
</evidence>
<dbReference type="Pfam" id="PF14897">
    <property type="entry name" value="EpsG"/>
    <property type="match status" value="1"/>
</dbReference>